<dbReference type="VEuPathDB" id="FungiDB:HMPREF1541_06768"/>
<reference evidence="3 4" key="1">
    <citation type="submission" date="2013-03" db="EMBL/GenBank/DDBJ databases">
        <title>The Genome Sequence of Phialophora europaea CBS 101466.</title>
        <authorList>
            <consortium name="The Broad Institute Genomics Platform"/>
            <person name="Cuomo C."/>
            <person name="de Hoog S."/>
            <person name="Gorbushina A."/>
            <person name="Walker B."/>
            <person name="Young S.K."/>
            <person name="Zeng Q."/>
            <person name="Gargeya S."/>
            <person name="Fitzgerald M."/>
            <person name="Haas B."/>
            <person name="Abouelleil A."/>
            <person name="Allen A.W."/>
            <person name="Alvarado L."/>
            <person name="Arachchi H.M."/>
            <person name="Berlin A.M."/>
            <person name="Chapman S.B."/>
            <person name="Gainer-Dewar J."/>
            <person name="Goldberg J."/>
            <person name="Griggs A."/>
            <person name="Gujja S."/>
            <person name="Hansen M."/>
            <person name="Howarth C."/>
            <person name="Imamovic A."/>
            <person name="Ireland A."/>
            <person name="Larimer J."/>
            <person name="McCowan C."/>
            <person name="Murphy C."/>
            <person name="Pearson M."/>
            <person name="Poon T.W."/>
            <person name="Priest M."/>
            <person name="Roberts A."/>
            <person name="Saif S."/>
            <person name="Shea T."/>
            <person name="Sisk P."/>
            <person name="Sykes S."/>
            <person name="Wortman J."/>
            <person name="Nusbaum C."/>
            <person name="Birren B."/>
        </authorList>
    </citation>
    <scope>NUCLEOTIDE SEQUENCE [LARGE SCALE GENOMIC DNA]</scope>
    <source>
        <strain evidence="3 4">CBS 101466</strain>
    </source>
</reference>
<dbReference type="OrthoDB" id="10253115at2759"/>
<dbReference type="InterPro" id="IPR020845">
    <property type="entry name" value="AMP-binding_CS"/>
</dbReference>
<feature type="domain" description="AMP-dependent synthetase/ligase" evidence="1">
    <location>
        <begin position="27"/>
        <end position="408"/>
    </location>
</feature>
<dbReference type="EMBL" id="KB822722">
    <property type="protein sequence ID" value="ETN38730.1"/>
    <property type="molecule type" value="Genomic_DNA"/>
</dbReference>
<dbReference type="PROSITE" id="PS00455">
    <property type="entry name" value="AMP_BINDING"/>
    <property type="match status" value="1"/>
</dbReference>
<dbReference type="InterPro" id="IPR000873">
    <property type="entry name" value="AMP-dep_synth/lig_dom"/>
</dbReference>
<dbReference type="Pfam" id="PF00501">
    <property type="entry name" value="AMP-binding"/>
    <property type="match status" value="1"/>
</dbReference>
<name>W2RQX5_CYPE1</name>
<dbReference type="GeneID" id="19974107"/>
<protein>
    <recommendedName>
        <fullName evidence="5">AMP-dependent synthetase/ligase domain-containing protein</fullName>
    </recommendedName>
</protein>
<dbReference type="InParanoid" id="W2RQX5"/>
<accession>W2RQX5</accession>
<dbReference type="Gene3D" id="3.40.50.12780">
    <property type="entry name" value="N-terminal domain of ligase-like"/>
    <property type="match status" value="1"/>
</dbReference>
<dbReference type="AlphaFoldDB" id="W2RQX5"/>
<dbReference type="HOGENOM" id="CLU_000022_59_7_1"/>
<dbReference type="SUPFAM" id="SSF56801">
    <property type="entry name" value="Acetyl-CoA synthetase-like"/>
    <property type="match status" value="1"/>
</dbReference>
<evidence type="ECO:0000259" key="2">
    <source>
        <dbReference type="Pfam" id="PF13193"/>
    </source>
</evidence>
<feature type="domain" description="AMP-binding enzyme C-terminal" evidence="2">
    <location>
        <begin position="481"/>
        <end position="563"/>
    </location>
</feature>
<dbReference type="Proteomes" id="UP000030752">
    <property type="component" value="Unassembled WGS sequence"/>
</dbReference>
<evidence type="ECO:0000259" key="1">
    <source>
        <dbReference type="Pfam" id="PF00501"/>
    </source>
</evidence>
<dbReference type="Gene3D" id="3.30.300.30">
    <property type="match status" value="1"/>
</dbReference>
<dbReference type="InterPro" id="IPR025110">
    <property type="entry name" value="AMP-bd_C"/>
</dbReference>
<dbReference type="PANTHER" id="PTHR43201">
    <property type="entry name" value="ACYL-COA SYNTHETASE"/>
    <property type="match status" value="1"/>
</dbReference>
<dbReference type="RefSeq" id="XP_008719319.1">
    <property type="nucleotide sequence ID" value="XM_008721097.1"/>
</dbReference>
<dbReference type="Pfam" id="PF13193">
    <property type="entry name" value="AMP-binding_C"/>
    <property type="match status" value="1"/>
</dbReference>
<sequence length="587" mass="65620">MAPEKQPSIMYGPRAPVPLTLTFGQLLDHHAETRPDSPAVISHVQDRTISYRQLCDRSISLAKAMAHAGIGRGSLVGIISGTRIEYLEVFFATARLGAALILFNYAYTDSEMLALMKAIKPKMIFTPPGFSRYDYTKVLPKAQSSIPEVEHIIVFDDIFRKHSLPSKSLKHQQYEAFLASKASSSWSEDPNISPHDMVNVQFTSGSTGLPKSVSLSHYNIMNCGRNIWLQTRLKSEDKICCPVPLFHSFGMIVAISTSTVAGSSLVFPSELFDPNAALECIERYRCSALYGVNTMFISEMSAKTFKKTNKTSLKFGIVAGSPMPPEFLRRVMKEFEIPRIYTCWGMTELSSFVTMMHETDPWDKRINTTGRLFPHFILKVVQPNSGEVVPWGERGEIVVSGYGQMSEYIGNKEKTEESLRYHKQDLEEGGVGGQGGRGSKELRPWMHTGDEGMLDDDGYLVFTGRIKDLIIRGGENIAPLEIEERLNGMEVIAQASVVGVPDDKYGETVGAFLELKEGMDRPSDEDVKKWVKEELAHFKVPKYIWWLGDGKVPEDWPKTMSGKVSKPELRKLVDELAAGDEKPKAKL</sequence>
<dbReference type="PANTHER" id="PTHR43201:SF6">
    <property type="entry name" value="ACYL COA SYNTHETASE (EUROFUNG)"/>
    <property type="match status" value="1"/>
</dbReference>
<dbReference type="GO" id="GO:0006631">
    <property type="term" value="P:fatty acid metabolic process"/>
    <property type="evidence" value="ECO:0007669"/>
    <property type="project" value="TreeGrafter"/>
</dbReference>
<evidence type="ECO:0008006" key="5">
    <source>
        <dbReference type="Google" id="ProtNLM"/>
    </source>
</evidence>
<organism evidence="3 4">
    <name type="scientific">Cyphellophora europaea (strain CBS 101466)</name>
    <name type="common">Phialophora europaea</name>
    <dbReference type="NCBI Taxonomy" id="1220924"/>
    <lineage>
        <taxon>Eukaryota</taxon>
        <taxon>Fungi</taxon>
        <taxon>Dikarya</taxon>
        <taxon>Ascomycota</taxon>
        <taxon>Pezizomycotina</taxon>
        <taxon>Eurotiomycetes</taxon>
        <taxon>Chaetothyriomycetidae</taxon>
        <taxon>Chaetothyriales</taxon>
        <taxon>Cyphellophoraceae</taxon>
        <taxon>Cyphellophora</taxon>
    </lineage>
</organism>
<dbReference type="InterPro" id="IPR042099">
    <property type="entry name" value="ANL_N_sf"/>
</dbReference>
<proteinExistence type="predicted"/>
<dbReference type="STRING" id="1220924.W2RQX5"/>
<keyword evidence="4" id="KW-1185">Reference proteome</keyword>
<dbReference type="InterPro" id="IPR045851">
    <property type="entry name" value="AMP-bd_C_sf"/>
</dbReference>
<dbReference type="GO" id="GO:0031956">
    <property type="term" value="F:medium-chain fatty acid-CoA ligase activity"/>
    <property type="evidence" value="ECO:0007669"/>
    <property type="project" value="TreeGrafter"/>
</dbReference>
<evidence type="ECO:0000313" key="4">
    <source>
        <dbReference type="Proteomes" id="UP000030752"/>
    </source>
</evidence>
<dbReference type="eggNOG" id="KOG1177">
    <property type="taxonomic scope" value="Eukaryota"/>
</dbReference>
<evidence type="ECO:0000313" key="3">
    <source>
        <dbReference type="EMBL" id="ETN38730.1"/>
    </source>
</evidence>
<gene>
    <name evidence="3" type="ORF">HMPREF1541_06768</name>
</gene>